<dbReference type="PANTHER" id="PTHR40763:SF4">
    <property type="entry name" value="DUF1707 DOMAIN-CONTAINING PROTEIN"/>
    <property type="match status" value="1"/>
</dbReference>
<gene>
    <name evidence="3" type="ORF">FOY51_23615</name>
</gene>
<feature type="domain" description="DUF1707" evidence="2">
    <location>
        <begin position="8"/>
        <end position="60"/>
    </location>
</feature>
<dbReference type="Pfam" id="PF08044">
    <property type="entry name" value="DUF1707"/>
    <property type="match status" value="1"/>
</dbReference>
<sequence length="280" mass="29717">MATTAPRLRARDIDRATVASALDQAYADGQLSFDEHRARIATAQSAKTLGELHAMVADLQSPVDLPEPTPLPRPRRARWVVIAGATAAVAVIAIVVATMWPDATTVEAVDPAPTTIAPTNTVAVAPAAVVPIVAPPVVLDSAEGVQRFIDQYRARFRDTVADQIVLYPKSKPPYGYVTREVAPGTQQNYNFRGGFDLSGPQSARQPDVQAVDLATIDVQVLAATMGAAPAILGAPTGAISHVMIENDGTPEMRFYVSDGVRSGYLTTTFTGEQLALYPVN</sequence>
<accession>A0A5A7S8G8</accession>
<evidence type="ECO:0000259" key="2">
    <source>
        <dbReference type="Pfam" id="PF08044"/>
    </source>
</evidence>
<dbReference type="OrthoDB" id="4753163at2"/>
<evidence type="ECO:0000256" key="1">
    <source>
        <dbReference type="SAM" id="Phobius"/>
    </source>
</evidence>
<name>A0A5A7S8G8_9NOCA</name>
<protein>
    <submittedName>
        <fullName evidence="3">DUF1707 domain-containing protein</fullName>
    </submittedName>
</protein>
<dbReference type="Proteomes" id="UP000322244">
    <property type="component" value="Unassembled WGS sequence"/>
</dbReference>
<dbReference type="RefSeq" id="WP_149432735.1">
    <property type="nucleotide sequence ID" value="NZ_VLNY01000017.1"/>
</dbReference>
<proteinExistence type="predicted"/>
<comment type="caution">
    <text evidence="3">The sequence shown here is derived from an EMBL/GenBank/DDBJ whole genome shotgun (WGS) entry which is preliminary data.</text>
</comment>
<organism evidence="3 4">
    <name type="scientific">Antrihabitans cavernicola</name>
    <dbReference type="NCBI Taxonomy" id="2495913"/>
    <lineage>
        <taxon>Bacteria</taxon>
        <taxon>Bacillati</taxon>
        <taxon>Actinomycetota</taxon>
        <taxon>Actinomycetes</taxon>
        <taxon>Mycobacteriales</taxon>
        <taxon>Nocardiaceae</taxon>
        <taxon>Antrihabitans</taxon>
    </lineage>
</organism>
<evidence type="ECO:0000313" key="3">
    <source>
        <dbReference type="EMBL" id="KAA0018474.1"/>
    </source>
</evidence>
<evidence type="ECO:0000313" key="4">
    <source>
        <dbReference type="Proteomes" id="UP000322244"/>
    </source>
</evidence>
<keyword evidence="1" id="KW-1133">Transmembrane helix</keyword>
<dbReference type="AlphaFoldDB" id="A0A5A7S8G8"/>
<dbReference type="InterPro" id="IPR012551">
    <property type="entry name" value="DUF1707_SHOCT-like"/>
</dbReference>
<feature type="transmembrane region" description="Helical" evidence="1">
    <location>
        <begin position="79"/>
        <end position="100"/>
    </location>
</feature>
<reference evidence="3 4" key="1">
    <citation type="submission" date="2019-07" db="EMBL/GenBank/DDBJ databases">
        <title>Rhodococcus cavernicolus sp. nov., isolated from a cave.</title>
        <authorList>
            <person name="Lee S.D."/>
        </authorList>
    </citation>
    <scope>NUCLEOTIDE SEQUENCE [LARGE SCALE GENOMIC DNA]</scope>
    <source>
        <strain evidence="3 4">C1-24</strain>
    </source>
</reference>
<keyword evidence="1" id="KW-0472">Membrane</keyword>
<keyword evidence="4" id="KW-1185">Reference proteome</keyword>
<dbReference type="PANTHER" id="PTHR40763">
    <property type="entry name" value="MEMBRANE PROTEIN-RELATED"/>
    <property type="match status" value="1"/>
</dbReference>
<dbReference type="EMBL" id="VLNY01000017">
    <property type="protein sequence ID" value="KAA0018474.1"/>
    <property type="molecule type" value="Genomic_DNA"/>
</dbReference>
<keyword evidence="1" id="KW-0812">Transmembrane</keyword>